<organism evidence="1 2">
    <name type="scientific">Providencia rettgeri</name>
    <dbReference type="NCBI Taxonomy" id="587"/>
    <lineage>
        <taxon>Bacteria</taxon>
        <taxon>Pseudomonadati</taxon>
        <taxon>Pseudomonadota</taxon>
        <taxon>Gammaproteobacteria</taxon>
        <taxon>Enterobacterales</taxon>
        <taxon>Morganellaceae</taxon>
        <taxon>Providencia</taxon>
    </lineage>
</organism>
<dbReference type="Proteomes" id="UP000664477">
    <property type="component" value="Unassembled WGS sequence"/>
</dbReference>
<evidence type="ECO:0000313" key="1">
    <source>
        <dbReference type="EMBL" id="MBO1916500.1"/>
    </source>
</evidence>
<dbReference type="SUPFAM" id="SSF52413">
    <property type="entry name" value="UDP-glucose/GDP-mannose dehydrogenase C-terminal domain"/>
    <property type="match status" value="1"/>
</dbReference>
<reference evidence="1" key="1">
    <citation type="submission" date="2021-03" db="EMBL/GenBank/DDBJ databases">
        <title>Molecular epidemiology and mechanisms of colistin and carbapenem resistance in Enterobacteriaceae from clinical isolates, the environment and porcine samples in Pretoria, South Africa.</title>
        <authorList>
            <person name="Bogoshi D."/>
            <person name="Mbelle N.M."/>
            <person name="Naidoo V."/>
            <person name="Osei Sekyere J."/>
        </authorList>
    </citation>
    <scope>NUCLEOTIDE SEQUENCE</scope>
    <source>
        <strain evidence="1">C052</strain>
    </source>
</reference>
<evidence type="ECO:0000313" key="2">
    <source>
        <dbReference type="Proteomes" id="UP000664477"/>
    </source>
</evidence>
<gene>
    <name evidence="1" type="ORF">J4727_16320</name>
</gene>
<protein>
    <recommendedName>
        <fullName evidence="3">UDP-N-acetyl-D-mannosamine dehydrogenase</fullName>
    </recommendedName>
</protein>
<name>A0A939NF63_PRORE</name>
<accession>A0A939NF63</accession>
<comment type="caution">
    <text evidence="1">The sequence shown here is derived from an EMBL/GenBank/DDBJ whole genome shotgun (WGS) entry which is preliminary data.</text>
</comment>
<dbReference type="AlphaFoldDB" id="A0A939NF63"/>
<dbReference type="InterPro" id="IPR036220">
    <property type="entry name" value="UDP-Glc/GDP-Man_DH_C_sf"/>
</dbReference>
<proteinExistence type="predicted"/>
<sequence length="83" mass="9679">MRLSHIHELPTSLKGISELVSIEKAVNEADVILMLVDHNMFKGIQGSAIPQKWVVDTKEYGVETHFNHWRRRVYRLCCCSSYY</sequence>
<dbReference type="EMBL" id="JAGETQ010000119">
    <property type="protein sequence ID" value="MBO1916500.1"/>
    <property type="molecule type" value="Genomic_DNA"/>
</dbReference>
<evidence type="ECO:0008006" key="3">
    <source>
        <dbReference type="Google" id="ProtNLM"/>
    </source>
</evidence>